<reference evidence="2" key="1">
    <citation type="journal article" date="2019" name="Int. J. Syst. Evol. Microbiol.">
        <title>The Global Catalogue of Microorganisms (GCM) 10K type strain sequencing project: providing services to taxonomists for standard genome sequencing and annotation.</title>
        <authorList>
            <consortium name="The Broad Institute Genomics Platform"/>
            <consortium name="The Broad Institute Genome Sequencing Center for Infectious Disease"/>
            <person name="Wu L."/>
            <person name="Ma J."/>
        </authorList>
    </citation>
    <scope>NUCLEOTIDE SEQUENCE [LARGE SCALE GENOMIC DNA]</scope>
    <source>
        <strain evidence="2">JCM 18956</strain>
    </source>
</reference>
<dbReference type="Proteomes" id="UP001501295">
    <property type="component" value="Unassembled WGS sequence"/>
</dbReference>
<comment type="caution">
    <text evidence="1">The sequence shown here is derived from an EMBL/GenBank/DDBJ whole genome shotgun (WGS) entry which is preliminary data.</text>
</comment>
<name>A0ABP8VZD5_9MICO</name>
<dbReference type="EMBL" id="BAABLM010000003">
    <property type="protein sequence ID" value="GAA4676363.1"/>
    <property type="molecule type" value="Genomic_DNA"/>
</dbReference>
<proteinExistence type="predicted"/>
<sequence>MTGRRILLAAGIARRWRHPAPTHPAVSDPEFQDALLDRCARFTGVTLPTLTPKGTS</sequence>
<protein>
    <submittedName>
        <fullName evidence="1">Uncharacterized protein</fullName>
    </submittedName>
</protein>
<evidence type="ECO:0000313" key="2">
    <source>
        <dbReference type="Proteomes" id="UP001501295"/>
    </source>
</evidence>
<accession>A0ABP8VZD5</accession>
<organism evidence="1 2">
    <name type="scientific">Frondihabitans cladoniiphilus</name>
    <dbReference type="NCBI Taxonomy" id="715785"/>
    <lineage>
        <taxon>Bacteria</taxon>
        <taxon>Bacillati</taxon>
        <taxon>Actinomycetota</taxon>
        <taxon>Actinomycetes</taxon>
        <taxon>Micrococcales</taxon>
        <taxon>Microbacteriaceae</taxon>
        <taxon>Frondihabitans</taxon>
    </lineage>
</organism>
<evidence type="ECO:0000313" key="1">
    <source>
        <dbReference type="EMBL" id="GAA4676363.1"/>
    </source>
</evidence>
<gene>
    <name evidence="1" type="ORF">GCM10025780_21210</name>
</gene>
<dbReference type="RefSeq" id="WP_345375821.1">
    <property type="nucleotide sequence ID" value="NZ_BAABLM010000003.1"/>
</dbReference>
<keyword evidence="2" id="KW-1185">Reference proteome</keyword>